<gene>
    <name evidence="1" type="ORF">C8A01DRAFT_18241</name>
</gene>
<keyword evidence="2" id="KW-1185">Reference proteome</keyword>
<accession>A0AAN6PB20</accession>
<dbReference type="AlphaFoldDB" id="A0AAN6PB20"/>
<dbReference type="EMBL" id="MU854457">
    <property type="protein sequence ID" value="KAK4035035.1"/>
    <property type="molecule type" value="Genomic_DNA"/>
</dbReference>
<evidence type="ECO:0000313" key="1">
    <source>
        <dbReference type="EMBL" id="KAK4035035.1"/>
    </source>
</evidence>
<dbReference type="Proteomes" id="UP001303115">
    <property type="component" value="Unassembled WGS sequence"/>
</dbReference>
<dbReference type="Pfam" id="PF12311">
    <property type="entry name" value="DUF3632"/>
    <property type="match status" value="1"/>
</dbReference>
<name>A0AAN6PB20_9PEZI</name>
<reference evidence="2" key="1">
    <citation type="journal article" date="2023" name="Mol. Phylogenet. Evol.">
        <title>Genome-scale phylogeny and comparative genomics of the fungal order Sordariales.</title>
        <authorList>
            <person name="Hensen N."/>
            <person name="Bonometti L."/>
            <person name="Westerberg I."/>
            <person name="Brannstrom I.O."/>
            <person name="Guillou S."/>
            <person name="Cros-Aarteil S."/>
            <person name="Calhoun S."/>
            <person name="Haridas S."/>
            <person name="Kuo A."/>
            <person name="Mondo S."/>
            <person name="Pangilinan J."/>
            <person name="Riley R."/>
            <person name="LaButti K."/>
            <person name="Andreopoulos B."/>
            <person name="Lipzen A."/>
            <person name="Chen C."/>
            <person name="Yan M."/>
            <person name="Daum C."/>
            <person name="Ng V."/>
            <person name="Clum A."/>
            <person name="Steindorff A."/>
            <person name="Ohm R.A."/>
            <person name="Martin F."/>
            <person name="Silar P."/>
            <person name="Natvig D.O."/>
            <person name="Lalanne C."/>
            <person name="Gautier V."/>
            <person name="Ament-Velasquez S.L."/>
            <person name="Kruys A."/>
            <person name="Hutchinson M.I."/>
            <person name="Powell A.J."/>
            <person name="Barry K."/>
            <person name="Miller A.N."/>
            <person name="Grigoriev I.V."/>
            <person name="Debuchy R."/>
            <person name="Gladieux P."/>
            <person name="Hiltunen Thoren M."/>
            <person name="Johannesson H."/>
        </authorList>
    </citation>
    <scope>NUCLEOTIDE SEQUENCE [LARGE SCALE GENOMIC DNA]</scope>
    <source>
        <strain evidence="2">CBS 284.82</strain>
    </source>
</reference>
<organism evidence="1 2">
    <name type="scientific">Parachaetomium inaequale</name>
    <dbReference type="NCBI Taxonomy" id="2588326"/>
    <lineage>
        <taxon>Eukaryota</taxon>
        <taxon>Fungi</taxon>
        <taxon>Dikarya</taxon>
        <taxon>Ascomycota</taxon>
        <taxon>Pezizomycotina</taxon>
        <taxon>Sordariomycetes</taxon>
        <taxon>Sordariomycetidae</taxon>
        <taxon>Sordariales</taxon>
        <taxon>Chaetomiaceae</taxon>
        <taxon>Parachaetomium</taxon>
    </lineage>
</organism>
<comment type="caution">
    <text evidence="1">The sequence shown here is derived from an EMBL/GenBank/DDBJ whole genome shotgun (WGS) entry which is preliminary data.</text>
</comment>
<evidence type="ECO:0000313" key="2">
    <source>
        <dbReference type="Proteomes" id="UP001303115"/>
    </source>
</evidence>
<protein>
    <submittedName>
        <fullName evidence="1">Uncharacterized protein</fullName>
    </submittedName>
</protein>
<proteinExistence type="predicted"/>
<sequence>MSAPDDQPRWLVHIDEQVSKVYMDTAETDMLLVIRDMLLAPDGDENATPNAIQEVQAYYRDNYCPADDPSWKQNPADGIYDVLASLLLQVFDVAGFMSFKFDNIRHKRLADLVIGLERQAQREFNLEDPQLGWGESILLQEAFQAWDGCRLGPVSSLTMCSEALGVNTLLSRLTAAGLLGKRGVAWAKTSIDKALDEPAVENSTPLAVNAAASIATQYILLAGEVLAAEVDDGTWNTWAAKLREIADDAAAAEWHLKENARKAYAKMVQIRPGFGRRRRRRRKRRRTNSGGWNVAIAVWRWAIF</sequence>
<dbReference type="InterPro" id="IPR022085">
    <property type="entry name" value="OpdG"/>
</dbReference>